<evidence type="ECO:0000313" key="2">
    <source>
        <dbReference type="Proteomes" id="UP000199046"/>
    </source>
</evidence>
<protein>
    <submittedName>
        <fullName evidence="1">DsrE/DsrF-like family protein</fullName>
    </submittedName>
</protein>
<dbReference type="AlphaFoldDB" id="A0A1I1JWE1"/>
<name>A0A1I1JWE1_9GAMM</name>
<organism evidence="1 2">
    <name type="scientific">Kushneria avicenniae</name>
    <dbReference type="NCBI Taxonomy" id="402385"/>
    <lineage>
        <taxon>Bacteria</taxon>
        <taxon>Pseudomonadati</taxon>
        <taxon>Pseudomonadota</taxon>
        <taxon>Gammaproteobacteria</taxon>
        <taxon>Oceanospirillales</taxon>
        <taxon>Halomonadaceae</taxon>
        <taxon>Kushneria</taxon>
    </lineage>
</organism>
<dbReference type="OrthoDB" id="7206705at2"/>
<dbReference type="InterPro" id="IPR027396">
    <property type="entry name" value="DsrEFH-like"/>
</dbReference>
<dbReference type="RefSeq" id="WP_090132797.1">
    <property type="nucleotide sequence ID" value="NZ_FOLY01000003.1"/>
</dbReference>
<keyword evidence="2" id="KW-1185">Reference proteome</keyword>
<reference evidence="2" key="1">
    <citation type="submission" date="2016-10" db="EMBL/GenBank/DDBJ databases">
        <authorList>
            <person name="Varghese N."/>
            <person name="Submissions S."/>
        </authorList>
    </citation>
    <scope>NUCLEOTIDE SEQUENCE [LARGE SCALE GENOMIC DNA]</scope>
    <source>
        <strain evidence="2">DSM 23439</strain>
    </source>
</reference>
<dbReference type="EMBL" id="FOLY01000003">
    <property type="protein sequence ID" value="SFC49680.1"/>
    <property type="molecule type" value="Genomic_DNA"/>
</dbReference>
<evidence type="ECO:0000313" key="1">
    <source>
        <dbReference type="EMBL" id="SFC49680.1"/>
    </source>
</evidence>
<dbReference type="SUPFAM" id="SSF75169">
    <property type="entry name" value="DsrEFH-like"/>
    <property type="match status" value="1"/>
</dbReference>
<dbReference type="STRING" id="402385.SAMN05421848_1650"/>
<proteinExistence type="predicted"/>
<gene>
    <name evidence="1" type="ORF">SAMN05421848_1650</name>
</gene>
<dbReference type="Gene3D" id="3.40.1260.10">
    <property type="entry name" value="DsrEFH-like"/>
    <property type="match status" value="1"/>
</dbReference>
<sequence>MNDHSLSQWLNSMGLVRGKPDNAELAIPCSPLPVGQAVDQWLPAPGQTCHGLFQISSVPDGPDRVHSGVMRLVRTLNLMAQAEVACRAVVIVAGPATPCVLKSAAYRERIAEPSLEGNPNTRWWNVLRQQGVPVLICLQALAAQGLSLEEVEAGIEPVQSGLSAALALGRHGFVPLNL</sequence>
<dbReference type="Proteomes" id="UP000199046">
    <property type="component" value="Unassembled WGS sequence"/>
</dbReference>
<accession>A0A1I1JWE1</accession>